<dbReference type="GO" id="GO:0031902">
    <property type="term" value="C:late endosome membrane"/>
    <property type="evidence" value="ECO:0007669"/>
    <property type="project" value="TreeGrafter"/>
</dbReference>
<dbReference type="Proteomes" id="UP000708208">
    <property type="component" value="Unassembled WGS sequence"/>
</dbReference>
<dbReference type="InterPro" id="IPR051869">
    <property type="entry name" value="STARD3"/>
</dbReference>
<dbReference type="EMBL" id="CAJVCH010542032">
    <property type="protein sequence ID" value="CAG7827042.1"/>
    <property type="molecule type" value="Genomic_DNA"/>
</dbReference>
<dbReference type="GO" id="GO:0099044">
    <property type="term" value="P:vesicle tethering to endoplasmic reticulum"/>
    <property type="evidence" value="ECO:0007669"/>
    <property type="project" value="TreeGrafter"/>
</dbReference>
<dbReference type="Pfam" id="PF01852">
    <property type="entry name" value="START"/>
    <property type="match status" value="1"/>
</dbReference>
<dbReference type="OrthoDB" id="74575at2759"/>
<feature type="domain" description="START" evidence="1">
    <location>
        <begin position="1"/>
        <end position="96"/>
    </location>
</feature>
<evidence type="ECO:0000313" key="3">
    <source>
        <dbReference type="Proteomes" id="UP000708208"/>
    </source>
</evidence>
<dbReference type="GO" id="GO:0140284">
    <property type="term" value="C:endoplasmic reticulum-endosome membrane contact site"/>
    <property type="evidence" value="ECO:0007669"/>
    <property type="project" value="TreeGrafter"/>
</dbReference>
<dbReference type="AlphaFoldDB" id="A0A8J2L177"/>
<dbReference type="PANTHER" id="PTHR46121:SF4">
    <property type="entry name" value="STEROIDOGENIC ACUTE REGULATORY PROTEIN-LIKE"/>
    <property type="match status" value="1"/>
</dbReference>
<reference evidence="2" key="1">
    <citation type="submission" date="2021-06" db="EMBL/GenBank/DDBJ databases">
        <authorList>
            <person name="Hodson N. C."/>
            <person name="Mongue J. A."/>
            <person name="Jaron S. K."/>
        </authorList>
    </citation>
    <scope>NUCLEOTIDE SEQUENCE</scope>
</reference>
<dbReference type="PROSITE" id="PS50848">
    <property type="entry name" value="START"/>
    <property type="match status" value="1"/>
</dbReference>
<evidence type="ECO:0000313" key="2">
    <source>
        <dbReference type="EMBL" id="CAG7827042.1"/>
    </source>
</evidence>
<dbReference type="GO" id="GO:0005765">
    <property type="term" value="C:lysosomal membrane"/>
    <property type="evidence" value="ECO:0007669"/>
    <property type="project" value="TreeGrafter"/>
</dbReference>
<accession>A0A8J2L177</accession>
<dbReference type="GO" id="GO:0008289">
    <property type="term" value="F:lipid binding"/>
    <property type="evidence" value="ECO:0007669"/>
    <property type="project" value="InterPro"/>
</dbReference>
<name>A0A8J2L177_9HEXA</name>
<dbReference type="InterPro" id="IPR002913">
    <property type="entry name" value="START_lipid-bd_dom"/>
</dbReference>
<dbReference type="GO" id="GO:0005789">
    <property type="term" value="C:endoplasmic reticulum membrane"/>
    <property type="evidence" value="ECO:0007669"/>
    <property type="project" value="TreeGrafter"/>
</dbReference>
<evidence type="ECO:0000259" key="1">
    <source>
        <dbReference type="PROSITE" id="PS50848"/>
    </source>
</evidence>
<comment type="caution">
    <text evidence="2">The sequence shown here is derived from an EMBL/GenBank/DDBJ whole genome shotgun (WGS) entry which is preliminary data.</text>
</comment>
<gene>
    <name evidence="2" type="ORF">AFUS01_LOCUS37053</name>
</gene>
<sequence length="96" mass="10539">MISGILPVAPNSIVTELFHNFESMPNWNPNVIKCQILQKIDAATDVSYQISKSGGPVSSRDFVTLRHYKAKSDGTHILAAVSVKHTLKPPNQPKLT</sequence>
<feature type="non-terminal residue" evidence="2">
    <location>
        <position position="1"/>
    </location>
</feature>
<dbReference type="PANTHER" id="PTHR46121">
    <property type="entry name" value="STEROIDOGENIC ACUTE REGULATORY PROTEIN-LIKE"/>
    <property type="match status" value="1"/>
</dbReference>
<proteinExistence type="predicted"/>
<keyword evidence="3" id="KW-1185">Reference proteome</keyword>
<organism evidence="2 3">
    <name type="scientific">Allacma fusca</name>
    <dbReference type="NCBI Taxonomy" id="39272"/>
    <lineage>
        <taxon>Eukaryota</taxon>
        <taxon>Metazoa</taxon>
        <taxon>Ecdysozoa</taxon>
        <taxon>Arthropoda</taxon>
        <taxon>Hexapoda</taxon>
        <taxon>Collembola</taxon>
        <taxon>Symphypleona</taxon>
        <taxon>Sminthuridae</taxon>
        <taxon>Allacma</taxon>
    </lineage>
</organism>
<protein>
    <recommendedName>
        <fullName evidence="1">START domain-containing protein</fullName>
    </recommendedName>
</protein>